<proteinExistence type="predicted"/>
<keyword evidence="2" id="KW-1185">Reference proteome</keyword>
<evidence type="ECO:0000313" key="1">
    <source>
        <dbReference type="EMBL" id="SFL09692.1"/>
    </source>
</evidence>
<sequence>MKFKLKLKPHEVGNLMHIVAVQINDDGKVINETNVGYIERKYSDRIEFTEKTD</sequence>
<dbReference type="EMBL" id="FOTI01000001">
    <property type="protein sequence ID" value="SFL09692.1"/>
    <property type="molecule type" value="Genomic_DNA"/>
</dbReference>
<name>A0A1I4EVF4_9FIRM</name>
<gene>
    <name evidence="1" type="ORF">SAMN02983006_00171</name>
</gene>
<dbReference type="STRING" id="29563.SAMN02983006_00171"/>
<dbReference type="AlphaFoldDB" id="A0A1I4EVF4"/>
<evidence type="ECO:0000313" key="2">
    <source>
        <dbReference type="Proteomes" id="UP000199006"/>
    </source>
</evidence>
<dbReference type="RefSeq" id="WP_177181324.1">
    <property type="nucleotide sequence ID" value="NZ_FOTI01000001.1"/>
</dbReference>
<protein>
    <submittedName>
        <fullName evidence="1">Uncharacterized protein</fullName>
    </submittedName>
</protein>
<reference evidence="1 2" key="1">
    <citation type="submission" date="2016-10" db="EMBL/GenBank/DDBJ databases">
        <authorList>
            <person name="de Groot N.N."/>
        </authorList>
    </citation>
    <scope>NUCLEOTIDE SEQUENCE [LARGE SCALE GENOMIC DNA]</scope>
    <source>
        <strain evidence="1 2">ATCC 51327</strain>
    </source>
</reference>
<dbReference type="Proteomes" id="UP000199006">
    <property type="component" value="Unassembled WGS sequence"/>
</dbReference>
<organism evidence="1 2">
    <name type="scientific">Halanaerobium salsuginis</name>
    <dbReference type="NCBI Taxonomy" id="29563"/>
    <lineage>
        <taxon>Bacteria</taxon>
        <taxon>Bacillati</taxon>
        <taxon>Bacillota</taxon>
        <taxon>Clostridia</taxon>
        <taxon>Halanaerobiales</taxon>
        <taxon>Halanaerobiaceae</taxon>
        <taxon>Halanaerobium</taxon>
    </lineage>
</organism>
<accession>A0A1I4EVF4</accession>